<dbReference type="SUPFAM" id="SSF75005">
    <property type="entry name" value="Arabinanase/levansucrase/invertase"/>
    <property type="match status" value="1"/>
</dbReference>
<dbReference type="PROSITE" id="PS00609">
    <property type="entry name" value="GLYCOSYL_HYDROL_F32"/>
    <property type="match status" value="1"/>
</dbReference>
<dbReference type="GO" id="GO:0005975">
    <property type="term" value="P:carbohydrate metabolic process"/>
    <property type="evidence" value="ECO:0007669"/>
    <property type="project" value="InterPro"/>
</dbReference>
<evidence type="ECO:0000256" key="2">
    <source>
        <dbReference type="ARBA" id="ARBA00012758"/>
    </source>
</evidence>
<dbReference type="EC" id="3.2.1.26" evidence="2"/>
<name>A0A2P8GYV0_9MICO</name>
<dbReference type="Proteomes" id="UP000268291">
    <property type="component" value="Unassembled WGS sequence"/>
</dbReference>
<dbReference type="PANTHER" id="PTHR43101">
    <property type="entry name" value="BETA-FRUCTOSIDASE"/>
    <property type="match status" value="1"/>
</dbReference>
<evidence type="ECO:0000313" key="6">
    <source>
        <dbReference type="EMBL" id="PSL39138.1"/>
    </source>
</evidence>
<dbReference type="OrthoDB" id="9776657at2"/>
<organism evidence="6 8">
    <name type="scientific">Labedella gwakjiensis</name>
    <dbReference type="NCBI Taxonomy" id="390269"/>
    <lineage>
        <taxon>Bacteria</taxon>
        <taxon>Bacillati</taxon>
        <taxon>Actinomycetota</taxon>
        <taxon>Actinomycetes</taxon>
        <taxon>Micrococcales</taxon>
        <taxon>Microbacteriaceae</taxon>
        <taxon>Labedella</taxon>
    </lineage>
</organism>
<dbReference type="InterPro" id="IPR018053">
    <property type="entry name" value="Glyco_hydro_32_AS"/>
</dbReference>
<dbReference type="InterPro" id="IPR013148">
    <property type="entry name" value="Glyco_hydro_32_N"/>
</dbReference>
<evidence type="ECO:0000313" key="8">
    <source>
        <dbReference type="Proteomes" id="UP000241203"/>
    </source>
</evidence>
<dbReference type="Pfam" id="PF00251">
    <property type="entry name" value="Glyco_hydro_32N"/>
    <property type="match status" value="1"/>
</dbReference>
<protein>
    <recommendedName>
        <fullName evidence="2">beta-fructofuranosidase</fullName>
        <ecNumber evidence="2">3.2.1.26</ecNumber>
    </recommendedName>
</protein>
<evidence type="ECO:0000256" key="3">
    <source>
        <dbReference type="ARBA" id="ARBA00022801"/>
    </source>
</evidence>
<keyword evidence="3 7" id="KW-0378">Hydrolase</keyword>
<proteinExistence type="inferred from homology"/>
<keyword evidence="9" id="KW-1185">Reference proteome</keyword>
<evidence type="ECO:0000256" key="1">
    <source>
        <dbReference type="ARBA" id="ARBA00009902"/>
    </source>
</evidence>
<feature type="domain" description="Glycosyl hydrolase family 32 N-terminal" evidence="5">
    <location>
        <begin position="18"/>
        <end position="331"/>
    </location>
</feature>
<gene>
    <name evidence="6" type="ORF">CLV49_2772</name>
    <name evidence="7" type="ORF">ELQ93_05375</name>
</gene>
<comment type="similarity">
    <text evidence="1">Belongs to the glycosyl hydrolase 32 family.</text>
</comment>
<dbReference type="EMBL" id="PYAU01000001">
    <property type="protein sequence ID" value="PSL39138.1"/>
    <property type="molecule type" value="Genomic_DNA"/>
</dbReference>
<sequence length="439" mass="47517">MTGLLAPTHIDRSFPRLHPRPERGWVNDPNGILYADGRWHLFFQFNPDSARHESICWGHVSSADLLSWEEHPVALRPRASGPDAYGCWSGVGVVDEGVPTLVYSGAPDGDGFSEALVVRGSADALDWSGERVVAAGLPEDPLVAMVRDPFLFELEGRRWAIQGAGRTDVGGALLLYGADDLERWEEHGYLLTAQDAVASELPPCDGWECPQLVRIGDDWVLLVSLWMPGEPHRGVAFIVGSLDIDPETGLPAFAGRGTGIVDSGSSFYAPQAVQAGGADGGPERVLLWGWAQETTDDGSGRTQDVNDDHGWSGLLTFPRELAVRDDTVELVPARELAALRSDPVDVDALPDQAEVRLVGTGPVELRIDGDAERVLWAAELDSDEEVRILVDASLVEIHRSGHPSRTLRAHPGAGDRYAVRHGDAVSAEAWALRLPERQG</sequence>
<accession>A0A2P8GYV0</accession>
<dbReference type="Gene3D" id="2.115.10.20">
    <property type="entry name" value="Glycosyl hydrolase domain, family 43"/>
    <property type="match status" value="1"/>
</dbReference>
<dbReference type="InterPro" id="IPR051214">
    <property type="entry name" value="GH32_Enzymes"/>
</dbReference>
<dbReference type="AlphaFoldDB" id="A0A2P8GYV0"/>
<dbReference type="GO" id="GO:0004564">
    <property type="term" value="F:beta-fructofuranosidase activity"/>
    <property type="evidence" value="ECO:0007669"/>
    <property type="project" value="UniProtKB-EC"/>
</dbReference>
<dbReference type="PANTHER" id="PTHR43101:SF1">
    <property type="entry name" value="BETA-FRUCTOSIDASE"/>
    <property type="match status" value="1"/>
</dbReference>
<dbReference type="CDD" id="cd08996">
    <property type="entry name" value="GH32_FFase"/>
    <property type="match status" value="1"/>
</dbReference>
<dbReference type="RefSeq" id="WP_106564048.1">
    <property type="nucleotide sequence ID" value="NZ_PYAU01000001.1"/>
</dbReference>
<dbReference type="Proteomes" id="UP000241203">
    <property type="component" value="Unassembled WGS sequence"/>
</dbReference>
<evidence type="ECO:0000313" key="7">
    <source>
        <dbReference type="EMBL" id="RUQ86422.1"/>
    </source>
</evidence>
<evidence type="ECO:0000256" key="4">
    <source>
        <dbReference type="ARBA" id="ARBA00023295"/>
    </source>
</evidence>
<dbReference type="EMBL" id="RZGY01000001">
    <property type="protein sequence ID" value="RUQ86422.1"/>
    <property type="molecule type" value="Genomic_DNA"/>
</dbReference>
<reference evidence="6 8" key="1">
    <citation type="submission" date="2018-03" db="EMBL/GenBank/DDBJ databases">
        <title>Genomic Encyclopedia of Archaeal and Bacterial Type Strains, Phase II (KMG-II): from individual species to whole genera.</title>
        <authorList>
            <person name="Goeker M."/>
        </authorList>
    </citation>
    <scope>NUCLEOTIDE SEQUENCE [LARGE SCALE GENOMIC DNA]</scope>
    <source>
        <strain evidence="6 8">DSM 21548</strain>
    </source>
</reference>
<keyword evidence="4" id="KW-0326">Glycosidase</keyword>
<dbReference type="SMART" id="SM00640">
    <property type="entry name" value="Glyco_32"/>
    <property type="match status" value="1"/>
</dbReference>
<dbReference type="InterPro" id="IPR023296">
    <property type="entry name" value="Glyco_hydro_beta-prop_sf"/>
</dbReference>
<evidence type="ECO:0000313" key="9">
    <source>
        <dbReference type="Proteomes" id="UP000268291"/>
    </source>
</evidence>
<dbReference type="InterPro" id="IPR001362">
    <property type="entry name" value="Glyco_hydro_32"/>
</dbReference>
<evidence type="ECO:0000259" key="5">
    <source>
        <dbReference type="Pfam" id="PF00251"/>
    </source>
</evidence>
<comment type="caution">
    <text evidence="6">The sequence shown here is derived from an EMBL/GenBank/DDBJ whole genome shotgun (WGS) entry which is preliminary data.</text>
</comment>
<reference evidence="7 9" key="2">
    <citation type="submission" date="2018-12" db="EMBL/GenBank/DDBJ databases">
        <authorList>
            <person name="hu s."/>
            <person name="Xu Y."/>
            <person name="Xu B."/>
            <person name="Li F."/>
        </authorList>
    </citation>
    <scope>NUCLEOTIDE SEQUENCE [LARGE SCALE GENOMIC DNA]</scope>
    <source>
        <strain evidence="7 9">KSW2-17</strain>
    </source>
</reference>